<evidence type="ECO:0000313" key="2">
    <source>
        <dbReference type="Proteomes" id="UP000010384"/>
    </source>
</evidence>
<proteinExistence type="predicted"/>
<dbReference type="AlphaFoldDB" id="K9U922"/>
<gene>
    <name evidence="1" type="ORF">Chro_5778</name>
</gene>
<dbReference type="InParanoid" id="K9U922"/>
<geneLocation type="plasmid" evidence="1 2">
    <name>pCHRO.01</name>
</geneLocation>
<dbReference type="EMBL" id="CP003598">
    <property type="protein sequence ID" value="AFY91118.1"/>
    <property type="molecule type" value="Genomic_DNA"/>
</dbReference>
<accession>K9U922</accession>
<dbReference type="Proteomes" id="UP000010384">
    <property type="component" value="Plasmid pCHRO.01"/>
</dbReference>
<evidence type="ECO:0000313" key="1">
    <source>
        <dbReference type="EMBL" id="AFY91118.1"/>
    </source>
</evidence>
<keyword evidence="2" id="KW-1185">Reference proteome</keyword>
<organism evidence="1 2">
    <name type="scientific">Chroococcidiopsis thermalis (strain PCC 7203)</name>
    <dbReference type="NCBI Taxonomy" id="251229"/>
    <lineage>
        <taxon>Bacteria</taxon>
        <taxon>Bacillati</taxon>
        <taxon>Cyanobacteriota</taxon>
        <taxon>Cyanophyceae</taxon>
        <taxon>Chroococcidiopsidales</taxon>
        <taxon>Chroococcidiopsidaceae</taxon>
        <taxon>Chroococcidiopsis</taxon>
    </lineage>
</organism>
<protein>
    <submittedName>
        <fullName evidence="1">Uncharacterized protein</fullName>
    </submittedName>
</protein>
<dbReference type="HOGENOM" id="CLU_1500966_0_0_3"/>
<name>K9U922_CHRTP</name>
<keyword evidence="1" id="KW-0614">Plasmid</keyword>
<sequence length="179" mass="20856">MHNFENNLLEVRNLFLQKSEWTPKFYHHQTNKVLFTRTDGLELYLSVENQRLIAQIHDLNTRISISLSKSPKVIFTEIGRRLIVPAEIEWQQLLEKRAAKEQAEKERQEALTKLLVACKADYYLNKDLKNCYTFSQITQKGSIQCQVDSAESVSMKLQFIHSNTALQIVQLMAEERSAQ</sequence>
<dbReference type="PATRIC" id="fig|251229.3.peg.6753"/>
<reference evidence="1 2" key="1">
    <citation type="submission" date="2012-06" db="EMBL/GenBank/DDBJ databases">
        <title>Finished plasmid 1 of genome of Chroococcidiopsis thermalis PCC 7203.</title>
        <authorList>
            <consortium name="US DOE Joint Genome Institute"/>
            <person name="Gugger M."/>
            <person name="Coursin T."/>
            <person name="Rippka R."/>
            <person name="Tandeau De Marsac N."/>
            <person name="Huntemann M."/>
            <person name="Wei C.-L."/>
            <person name="Han J."/>
            <person name="Detter J.C."/>
            <person name="Han C."/>
            <person name="Tapia R."/>
            <person name="Davenport K."/>
            <person name="Daligault H."/>
            <person name="Erkkila T."/>
            <person name="Gu W."/>
            <person name="Munk A.C.C."/>
            <person name="Teshima H."/>
            <person name="Xu Y."/>
            <person name="Chain P."/>
            <person name="Chen A."/>
            <person name="Krypides N."/>
            <person name="Mavromatis K."/>
            <person name="Markowitz V."/>
            <person name="Szeto E."/>
            <person name="Ivanova N."/>
            <person name="Mikhailova N."/>
            <person name="Ovchinnikova G."/>
            <person name="Pagani I."/>
            <person name="Pati A."/>
            <person name="Goodwin L."/>
            <person name="Peters L."/>
            <person name="Pitluck S."/>
            <person name="Woyke T."/>
            <person name="Kerfeld C."/>
        </authorList>
    </citation>
    <scope>NUCLEOTIDE SEQUENCE [LARGE SCALE GENOMIC DNA]</scope>
    <source>
        <strain evidence="1 2">PCC 7203</strain>
        <plasmid evidence="1 2">pCHRO.01</plasmid>
    </source>
</reference>
<dbReference type="RefSeq" id="WP_015163055.1">
    <property type="nucleotide sequence ID" value="NC_019699.1"/>
</dbReference>
<dbReference type="KEGG" id="cthe:Chro_5778"/>